<protein>
    <submittedName>
        <fullName evidence="2">Uncharacterized protein</fullName>
    </submittedName>
</protein>
<keyword evidence="1" id="KW-0812">Transmembrane</keyword>
<dbReference type="RefSeq" id="WP_215219381.1">
    <property type="nucleotide sequence ID" value="NZ_OU015430.1"/>
</dbReference>
<feature type="transmembrane region" description="Helical" evidence="1">
    <location>
        <begin position="61"/>
        <end position="79"/>
    </location>
</feature>
<evidence type="ECO:0000313" key="2">
    <source>
        <dbReference type="EMBL" id="CAG4968837.1"/>
    </source>
</evidence>
<feature type="transmembrane region" description="Helical" evidence="1">
    <location>
        <begin position="12"/>
        <end position="40"/>
    </location>
</feature>
<dbReference type="EMBL" id="OU015430">
    <property type="protein sequence ID" value="CAG4968837.1"/>
    <property type="molecule type" value="Genomic_DNA"/>
</dbReference>
<accession>A0ABM8UCJ5</accession>
<evidence type="ECO:0000313" key="3">
    <source>
        <dbReference type="Proteomes" id="UP000680116"/>
    </source>
</evidence>
<proteinExistence type="predicted"/>
<reference evidence="2 3" key="1">
    <citation type="submission" date="2021-04" db="EMBL/GenBank/DDBJ databases">
        <authorList>
            <person name="Rodrigo-Torres L."/>
            <person name="Arahal R. D."/>
            <person name="Lucena T."/>
        </authorList>
    </citation>
    <scope>NUCLEOTIDE SEQUENCE [LARGE SCALE GENOMIC DNA]</scope>
    <source>
        <strain evidence="2 3">CECT 30171</strain>
    </source>
</reference>
<sequence length="81" mass="8459">MTRLLESLDLHVVGIAAMVLVLALILPLAWVPWLVAVVPLGRVATRAGDLRRSGTSPVPHLLVNGAVVALATALAFLFSPA</sequence>
<keyword evidence="1" id="KW-0472">Membrane</keyword>
<organism evidence="2 3">
    <name type="scientific">Novilysobacter luteus</name>
    <dbReference type="NCBI Taxonomy" id="2822368"/>
    <lineage>
        <taxon>Bacteria</taxon>
        <taxon>Pseudomonadati</taxon>
        <taxon>Pseudomonadota</taxon>
        <taxon>Gammaproteobacteria</taxon>
        <taxon>Lysobacterales</taxon>
        <taxon>Lysobacteraceae</taxon>
        <taxon>Novilysobacter</taxon>
    </lineage>
</organism>
<name>A0ABM8UCJ5_9GAMM</name>
<dbReference type="Proteomes" id="UP000680116">
    <property type="component" value="Chromosome"/>
</dbReference>
<gene>
    <name evidence="2" type="ORF">LYB30171_00363</name>
</gene>
<keyword evidence="1" id="KW-1133">Transmembrane helix</keyword>
<keyword evidence="3" id="KW-1185">Reference proteome</keyword>
<evidence type="ECO:0000256" key="1">
    <source>
        <dbReference type="SAM" id="Phobius"/>
    </source>
</evidence>